<dbReference type="PANTHER" id="PTHR34385">
    <property type="entry name" value="D-ALANYL-D-ALANINE CARBOXYPEPTIDASE"/>
    <property type="match status" value="1"/>
</dbReference>
<dbReference type="Pfam" id="PF13539">
    <property type="entry name" value="Peptidase_M15_4"/>
    <property type="match status" value="1"/>
</dbReference>
<comment type="caution">
    <text evidence="4">The sequence shown here is derived from an EMBL/GenBank/DDBJ whole genome shotgun (WGS) entry which is preliminary data.</text>
</comment>
<evidence type="ECO:0000259" key="3">
    <source>
        <dbReference type="Pfam" id="PF13539"/>
    </source>
</evidence>
<dbReference type="SUPFAM" id="SSF55166">
    <property type="entry name" value="Hedgehog/DD-peptidase"/>
    <property type="match status" value="1"/>
</dbReference>
<keyword evidence="2" id="KW-0472">Membrane</keyword>
<accession>A0A927CKV7</accession>
<evidence type="ECO:0000256" key="1">
    <source>
        <dbReference type="SAM" id="MobiDB-lite"/>
    </source>
</evidence>
<reference evidence="4" key="1">
    <citation type="submission" date="2020-09" db="EMBL/GenBank/DDBJ databases">
        <title>A novel bacterium of genus Paenibacillus, isolated from South China Sea.</title>
        <authorList>
            <person name="Huang H."/>
            <person name="Mo K."/>
            <person name="Hu Y."/>
        </authorList>
    </citation>
    <scope>NUCLEOTIDE SEQUENCE</scope>
    <source>
        <strain evidence="4">IB182493</strain>
    </source>
</reference>
<dbReference type="InterPro" id="IPR009045">
    <property type="entry name" value="Zn_M74/Hedgehog-like"/>
</dbReference>
<keyword evidence="5" id="KW-1185">Reference proteome</keyword>
<dbReference type="InterPro" id="IPR052179">
    <property type="entry name" value="DD-CPase-like"/>
</dbReference>
<dbReference type="RefSeq" id="WP_190861464.1">
    <property type="nucleotide sequence ID" value="NZ_JACXIY010000014.1"/>
</dbReference>
<protein>
    <submittedName>
        <fullName evidence="4">M15 family metallopeptidase</fullName>
    </submittedName>
</protein>
<dbReference type="EMBL" id="JACXIY010000014">
    <property type="protein sequence ID" value="MBD2869409.1"/>
    <property type="molecule type" value="Genomic_DNA"/>
</dbReference>
<evidence type="ECO:0000313" key="5">
    <source>
        <dbReference type="Proteomes" id="UP000632125"/>
    </source>
</evidence>
<dbReference type="PANTHER" id="PTHR34385:SF1">
    <property type="entry name" value="PEPTIDOGLYCAN L-ALANYL-D-GLUTAMATE ENDOPEPTIDASE CWLK"/>
    <property type="match status" value="1"/>
</dbReference>
<name>A0A927CKV7_9BACL</name>
<dbReference type="CDD" id="cd14845">
    <property type="entry name" value="L-Ala-D-Glu_peptidase_like"/>
    <property type="match status" value="1"/>
</dbReference>
<dbReference type="GO" id="GO:0008233">
    <property type="term" value="F:peptidase activity"/>
    <property type="evidence" value="ECO:0007669"/>
    <property type="project" value="InterPro"/>
</dbReference>
<feature type="domain" description="Peptidase M15C" evidence="3">
    <location>
        <begin position="124"/>
        <end position="191"/>
    </location>
</feature>
<evidence type="ECO:0000256" key="2">
    <source>
        <dbReference type="SAM" id="Phobius"/>
    </source>
</evidence>
<keyword evidence="2" id="KW-0812">Transmembrane</keyword>
<dbReference type="InterPro" id="IPR039561">
    <property type="entry name" value="Peptidase_M15C"/>
</dbReference>
<sequence>MLQRNHYSQPLPPAGQTQLTTATRSRRNRNRALLLIILALTAYLIWKSVWPFERSVPEEEIVPVHPVSELHPIVAAKQSELIAETAKLGITILITDGFRSVEEQDALYAQGRTAEGDVVTQVQGGNSYHNYGLAIDFALRTKAGEVVWDMQYDGNKNGEADWMEVVDVAKRLGFTWGGDWANFPDYPHLQMDFGYTIRQLKRGMRPPVEAE</sequence>
<dbReference type="AlphaFoldDB" id="A0A927CKV7"/>
<proteinExistence type="predicted"/>
<feature type="transmembrane region" description="Helical" evidence="2">
    <location>
        <begin position="32"/>
        <end position="50"/>
    </location>
</feature>
<dbReference type="Gene3D" id="3.30.1380.10">
    <property type="match status" value="1"/>
</dbReference>
<keyword evidence="2" id="KW-1133">Transmembrane helix</keyword>
<dbReference type="Proteomes" id="UP000632125">
    <property type="component" value="Unassembled WGS sequence"/>
</dbReference>
<feature type="region of interest" description="Disordered" evidence="1">
    <location>
        <begin position="1"/>
        <end position="24"/>
    </location>
</feature>
<organism evidence="4 5">
    <name type="scientific">Paenibacillus arenilitoris</name>
    <dbReference type="NCBI Taxonomy" id="2772299"/>
    <lineage>
        <taxon>Bacteria</taxon>
        <taxon>Bacillati</taxon>
        <taxon>Bacillota</taxon>
        <taxon>Bacilli</taxon>
        <taxon>Bacillales</taxon>
        <taxon>Paenibacillaceae</taxon>
        <taxon>Paenibacillus</taxon>
    </lineage>
</organism>
<gene>
    <name evidence="4" type="ORF">IDH41_12540</name>
</gene>
<evidence type="ECO:0000313" key="4">
    <source>
        <dbReference type="EMBL" id="MBD2869409.1"/>
    </source>
</evidence>